<comment type="cofactor">
    <cofactor evidence="1">
        <name>heme b</name>
        <dbReference type="ChEBI" id="CHEBI:60344"/>
    </cofactor>
</comment>
<proteinExistence type="inferred from homology"/>
<dbReference type="AlphaFoldDB" id="A0A428VT36"/>
<dbReference type="GO" id="GO:0020037">
    <property type="term" value="F:heme binding"/>
    <property type="evidence" value="ECO:0007669"/>
    <property type="project" value="InterPro"/>
</dbReference>
<evidence type="ECO:0000256" key="6">
    <source>
        <dbReference type="ARBA" id="ARBA00023002"/>
    </source>
</evidence>
<evidence type="ECO:0000256" key="5">
    <source>
        <dbReference type="ARBA" id="ARBA00022729"/>
    </source>
</evidence>
<protein>
    <submittedName>
        <fullName evidence="13">Dyp-type peroxidase</fullName>
    </submittedName>
</protein>
<dbReference type="InterPro" id="IPR048328">
    <property type="entry name" value="Dyp_perox_C"/>
</dbReference>
<comment type="similarity">
    <text evidence="8">Belongs to the DyP-type peroxidase family.</text>
</comment>
<keyword evidence="3" id="KW-0349">Heme</keyword>
<feature type="signal peptide" evidence="10">
    <location>
        <begin position="1"/>
        <end position="31"/>
    </location>
</feature>
<dbReference type="PROSITE" id="PS51404">
    <property type="entry name" value="DYP_PEROXIDASE"/>
    <property type="match status" value="1"/>
</dbReference>
<dbReference type="OrthoDB" id="9781066at2"/>
<keyword evidence="6" id="KW-0560">Oxidoreductase</keyword>
<reference evidence="13 14" key="1">
    <citation type="submission" date="2018-05" db="EMBL/GenBank/DDBJ databases">
        <title>Evolution of GPA BGCs.</title>
        <authorList>
            <person name="Waglechner N."/>
            <person name="Wright G.D."/>
        </authorList>
    </citation>
    <scope>NUCLEOTIDE SEQUENCE [LARGE SCALE GENOMIC DNA]</scope>
    <source>
        <strain evidence="13 14">DSM 5908</strain>
    </source>
</reference>
<dbReference type="GO" id="GO:0004601">
    <property type="term" value="F:peroxidase activity"/>
    <property type="evidence" value="ECO:0007669"/>
    <property type="project" value="UniProtKB-KW"/>
</dbReference>
<evidence type="ECO:0000256" key="8">
    <source>
        <dbReference type="ARBA" id="ARBA00025737"/>
    </source>
</evidence>
<evidence type="ECO:0000256" key="1">
    <source>
        <dbReference type="ARBA" id="ARBA00001970"/>
    </source>
</evidence>
<evidence type="ECO:0000256" key="4">
    <source>
        <dbReference type="ARBA" id="ARBA00022723"/>
    </source>
</evidence>
<dbReference type="EMBL" id="QHHU01000163">
    <property type="protein sequence ID" value="RSM33967.1"/>
    <property type="molecule type" value="Genomic_DNA"/>
</dbReference>
<dbReference type="Proteomes" id="UP000286716">
    <property type="component" value="Unassembled WGS sequence"/>
</dbReference>
<evidence type="ECO:0000256" key="7">
    <source>
        <dbReference type="ARBA" id="ARBA00023004"/>
    </source>
</evidence>
<dbReference type="Pfam" id="PF20628">
    <property type="entry name" value="Dyp_perox_C"/>
    <property type="match status" value="1"/>
</dbReference>
<evidence type="ECO:0000256" key="2">
    <source>
        <dbReference type="ARBA" id="ARBA00022559"/>
    </source>
</evidence>
<feature type="domain" description="Dyp-type peroxidase N-terminal" evidence="11">
    <location>
        <begin position="47"/>
        <end position="198"/>
    </location>
</feature>
<gene>
    <name evidence="13" type="ORF">DMA12_48815</name>
</gene>
<evidence type="ECO:0000256" key="3">
    <source>
        <dbReference type="ARBA" id="ARBA00022617"/>
    </source>
</evidence>
<keyword evidence="14" id="KW-1185">Reference proteome</keyword>
<evidence type="ECO:0000259" key="12">
    <source>
        <dbReference type="Pfam" id="PF20628"/>
    </source>
</evidence>
<dbReference type="NCBIfam" id="TIGR01413">
    <property type="entry name" value="Dyp_perox_fam"/>
    <property type="match status" value="1"/>
</dbReference>
<keyword evidence="2 13" id="KW-0575">Peroxidase</keyword>
<evidence type="ECO:0000256" key="9">
    <source>
        <dbReference type="SAM" id="MobiDB-lite"/>
    </source>
</evidence>
<dbReference type="GO" id="GO:0005829">
    <property type="term" value="C:cytosol"/>
    <property type="evidence" value="ECO:0007669"/>
    <property type="project" value="TreeGrafter"/>
</dbReference>
<keyword evidence="7" id="KW-0408">Iron</keyword>
<evidence type="ECO:0000256" key="10">
    <source>
        <dbReference type="SAM" id="SignalP"/>
    </source>
</evidence>
<dbReference type="Pfam" id="PF04261">
    <property type="entry name" value="Dyp_perox_N"/>
    <property type="match status" value="1"/>
</dbReference>
<comment type="caution">
    <text evidence="13">The sequence shown here is derived from an EMBL/GenBank/DDBJ whole genome shotgun (WGS) entry which is preliminary data.</text>
</comment>
<evidence type="ECO:0000259" key="11">
    <source>
        <dbReference type="Pfam" id="PF04261"/>
    </source>
</evidence>
<keyword evidence="5 10" id="KW-0732">Signal</keyword>
<feature type="chain" id="PRO_5019167356" evidence="10">
    <location>
        <begin position="32"/>
        <end position="399"/>
    </location>
</feature>
<organism evidence="13 14">
    <name type="scientific">Amycolatopsis balhimycina DSM 5908</name>
    <dbReference type="NCBI Taxonomy" id="1081091"/>
    <lineage>
        <taxon>Bacteria</taxon>
        <taxon>Bacillati</taxon>
        <taxon>Actinomycetota</taxon>
        <taxon>Actinomycetes</taxon>
        <taxon>Pseudonocardiales</taxon>
        <taxon>Pseudonocardiaceae</taxon>
        <taxon>Amycolatopsis</taxon>
    </lineage>
</organism>
<sequence length="399" mass="42508">MTDLPRRSFLRRAAMGAGLTVAAGAGLGASAAVTDSRSPVPFHGPNQAAILRKPPTQTIVASFDVVADSKAELTDLFRAITDRARFLTAGGAPAALGITAPPADSGVLGPVVPGGDLGVILGVGASLFDDRYGLAKLKPAKLKPMATFPNDALDPAQCHGDLSLALSANSTDTVLHALRDIARATRGGMQLRWKLTGFSSPPRPEGTPRNLMGFKDGTANPTGSDVDSLVWTNGGGEPAWTAGGSYQVVRLIRMLVEFWDRVSLAEQENMFGRRRDTGAPLDGTEETDVPRYADDPIGTVIPLTSHIRKANPRTPETDPSRILRRAVNYDRGIDSNGNLDMGLLFVCYQQDLERQFEAVQKRLADEPLTDYISPFGGGYFFALPGVTGPDDHFGRSLLA</sequence>
<dbReference type="PANTHER" id="PTHR30521:SF4">
    <property type="entry name" value="DEFERROCHELATASE"/>
    <property type="match status" value="1"/>
</dbReference>
<keyword evidence="4" id="KW-0479">Metal-binding</keyword>
<name>A0A428VT36_AMYBA</name>
<dbReference type="PANTHER" id="PTHR30521">
    <property type="entry name" value="DEFERROCHELATASE/PEROXIDASE"/>
    <property type="match status" value="1"/>
</dbReference>
<dbReference type="InterPro" id="IPR006314">
    <property type="entry name" value="Dyp_peroxidase"/>
</dbReference>
<dbReference type="PROSITE" id="PS51318">
    <property type="entry name" value="TAT"/>
    <property type="match status" value="1"/>
</dbReference>
<evidence type="ECO:0000313" key="14">
    <source>
        <dbReference type="Proteomes" id="UP000286716"/>
    </source>
</evidence>
<feature type="region of interest" description="Disordered" evidence="9">
    <location>
        <begin position="275"/>
        <end position="295"/>
    </location>
</feature>
<accession>A0A428VT36</accession>
<dbReference type="InterPro" id="IPR011008">
    <property type="entry name" value="Dimeric_a/b-barrel"/>
</dbReference>
<dbReference type="RefSeq" id="WP_020640824.1">
    <property type="nucleotide sequence ID" value="NZ_QHHU01000163.1"/>
</dbReference>
<dbReference type="InterPro" id="IPR048327">
    <property type="entry name" value="Dyp_perox_N"/>
</dbReference>
<dbReference type="InterPro" id="IPR006311">
    <property type="entry name" value="TAT_signal"/>
</dbReference>
<evidence type="ECO:0000313" key="13">
    <source>
        <dbReference type="EMBL" id="RSM33967.1"/>
    </source>
</evidence>
<dbReference type="GO" id="GO:0046872">
    <property type="term" value="F:metal ion binding"/>
    <property type="evidence" value="ECO:0007669"/>
    <property type="project" value="UniProtKB-KW"/>
</dbReference>
<feature type="domain" description="Dyp-type peroxidase C-terminal" evidence="12">
    <location>
        <begin position="207"/>
        <end position="386"/>
    </location>
</feature>
<dbReference type="SUPFAM" id="SSF54909">
    <property type="entry name" value="Dimeric alpha+beta barrel"/>
    <property type="match status" value="1"/>
</dbReference>